<evidence type="ECO:0000259" key="3">
    <source>
        <dbReference type="PROSITE" id="PS01031"/>
    </source>
</evidence>
<keyword evidence="6" id="KW-1185">Reference proteome</keyword>
<feature type="compositionally biased region" description="Basic and acidic residues" evidence="2">
    <location>
        <begin position="100"/>
        <end position="125"/>
    </location>
</feature>
<sequence>MSMQTYEDLEAKYGTEETPESILLLVQIPDGFAREHIGAKIEYEFARVRVHGERSLGNNRRSRFNVLYQIPEYCDINRIKAKFDGKIVTITIPTIPGKVSKKEAESNPGDEKEGTPTDDDQKKTIVSDQVPKLIVECKEEIDHEASTPSN</sequence>
<dbReference type="Gene3D" id="2.60.40.790">
    <property type="match status" value="1"/>
</dbReference>
<feature type="domain" description="SHSP" evidence="3">
    <location>
        <begin position="4"/>
        <end position="109"/>
    </location>
</feature>
<evidence type="ECO:0000313" key="6">
    <source>
        <dbReference type="Proteomes" id="UP000289340"/>
    </source>
</evidence>
<accession>A0A0B2SUE8</accession>
<dbReference type="EMBL" id="QZWG01000004">
    <property type="protein sequence ID" value="RZC16364.1"/>
    <property type="molecule type" value="Genomic_DNA"/>
</dbReference>
<dbReference type="AlphaFoldDB" id="A0A0B2SUE8"/>
<dbReference type="PROSITE" id="PS01031">
    <property type="entry name" value="SHSP"/>
    <property type="match status" value="1"/>
</dbReference>
<dbReference type="Gramene" id="XM_028372929.1">
    <property type="protein sequence ID" value="XP_028228730.1"/>
    <property type="gene ID" value="LOC114409458"/>
</dbReference>
<evidence type="ECO:0000256" key="2">
    <source>
        <dbReference type="SAM" id="MobiDB-lite"/>
    </source>
</evidence>
<dbReference type="Proteomes" id="UP000289340">
    <property type="component" value="Chromosome 4"/>
</dbReference>
<dbReference type="SMR" id="A0A0B2SUE8"/>
<evidence type="ECO:0000256" key="1">
    <source>
        <dbReference type="PROSITE-ProRule" id="PRU00285"/>
    </source>
</evidence>
<organism evidence="4">
    <name type="scientific">Glycine soja</name>
    <name type="common">Wild soybean</name>
    <dbReference type="NCBI Taxonomy" id="3848"/>
    <lineage>
        <taxon>Eukaryota</taxon>
        <taxon>Viridiplantae</taxon>
        <taxon>Streptophyta</taxon>
        <taxon>Embryophyta</taxon>
        <taxon>Tracheophyta</taxon>
        <taxon>Spermatophyta</taxon>
        <taxon>Magnoliopsida</taxon>
        <taxon>eudicotyledons</taxon>
        <taxon>Gunneridae</taxon>
        <taxon>Pentapetalae</taxon>
        <taxon>rosids</taxon>
        <taxon>fabids</taxon>
        <taxon>Fabales</taxon>
        <taxon>Fabaceae</taxon>
        <taxon>Papilionoideae</taxon>
        <taxon>50 kb inversion clade</taxon>
        <taxon>NPAAA clade</taxon>
        <taxon>indigoferoid/millettioid clade</taxon>
        <taxon>Phaseoleae</taxon>
        <taxon>Glycine</taxon>
        <taxon>Glycine subgen. Soja</taxon>
    </lineage>
</organism>
<gene>
    <name evidence="5" type="ORF">D0Y65_009571</name>
    <name evidence="4" type="ORF">glysoja_040626</name>
</gene>
<dbReference type="EMBL" id="KN639518">
    <property type="protein sequence ID" value="KHN48495.1"/>
    <property type="molecule type" value="Genomic_DNA"/>
</dbReference>
<dbReference type="CDD" id="cd00298">
    <property type="entry name" value="ACD_sHsps_p23-like"/>
    <property type="match status" value="1"/>
</dbReference>
<name>A0A0B2SUE8_GLYSO</name>
<dbReference type="InterPro" id="IPR002068">
    <property type="entry name" value="A-crystallin/Hsp20_dom"/>
</dbReference>
<comment type="similarity">
    <text evidence="1">Belongs to the small heat shock protein (HSP20) family.</text>
</comment>
<evidence type="ECO:0000313" key="4">
    <source>
        <dbReference type="EMBL" id="KHN48495.1"/>
    </source>
</evidence>
<evidence type="ECO:0000313" key="5">
    <source>
        <dbReference type="EMBL" id="RZC16364.1"/>
    </source>
</evidence>
<feature type="region of interest" description="Disordered" evidence="2">
    <location>
        <begin position="97"/>
        <end position="131"/>
    </location>
</feature>
<dbReference type="SUPFAM" id="SSF49764">
    <property type="entry name" value="HSP20-like chaperones"/>
    <property type="match status" value="1"/>
</dbReference>
<dbReference type="InterPro" id="IPR008978">
    <property type="entry name" value="HSP20-like_chaperone"/>
</dbReference>
<proteinExistence type="inferred from homology"/>
<protein>
    <submittedName>
        <fullName evidence="5">Inactive protein RESTRICTED TEV MOVEMENT 2</fullName>
    </submittedName>
</protein>
<reference evidence="5 6" key="2">
    <citation type="submission" date="2018-09" db="EMBL/GenBank/DDBJ databases">
        <title>A high-quality reference genome of wild soybean provides a powerful tool to mine soybean genomes.</title>
        <authorList>
            <person name="Xie M."/>
            <person name="Chung C.Y.L."/>
            <person name="Li M.-W."/>
            <person name="Wong F.-L."/>
            <person name="Chan T.-F."/>
            <person name="Lam H.-M."/>
        </authorList>
    </citation>
    <scope>NUCLEOTIDE SEQUENCE [LARGE SCALE GENOMIC DNA]</scope>
    <source>
        <strain evidence="6">cv. W05</strain>
        <tissue evidence="5">Hypocotyl of etiolated seedlings</tissue>
    </source>
</reference>
<reference evidence="4" key="1">
    <citation type="submission" date="2014-07" db="EMBL/GenBank/DDBJ databases">
        <title>Identification of a novel salt tolerance gene in wild soybean by whole-genome sequencing.</title>
        <authorList>
            <person name="Lam H.-M."/>
            <person name="Qi X."/>
            <person name="Li M.-W."/>
            <person name="Liu X."/>
            <person name="Xie M."/>
            <person name="Ni M."/>
            <person name="Xu X."/>
        </authorList>
    </citation>
    <scope>NUCLEOTIDE SEQUENCE [LARGE SCALE GENOMIC DNA]</scope>
    <source>
        <tissue evidence="4">Root</tissue>
    </source>
</reference>
<dbReference type="Proteomes" id="UP000053555">
    <property type="component" value="Unassembled WGS sequence"/>
</dbReference>